<dbReference type="OrthoDB" id="1606438at2759"/>
<keyword evidence="1" id="KW-0489">Methyltransferase</keyword>
<dbReference type="GO" id="GO:0008171">
    <property type="term" value="F:O-methyltransferase activity"/>
    <property type="evidence" value="ECO:0007669"/>
    <property type="project" value="InterPro"/>
</dbReference>
<dbReference type="Gene3D" id="1.10.10.10">
    <property type="entry name" value="Winged helix-like DNA-binding domain superfamily/Winged helix DNA-binding domain"/>
    <property type="match status" value="1"/>
</dbReference>
<dbReference type="InterPro" id="IPR012967">
    <property type="entry name" value="COMT_dimerisation"/>
</dbReference>
<dbReference type="Pfam" id="PF00891">
    <property type="entry name" value="Methyltransf_2"/>
    <property type="match status" value="1"/>
</dbReference>
<name>A0A022VUX2_TRIRU</name>
<keyword evidence="2" id="KW-0808">Transferase</keyword>
<dbReference type="HOGENOM" id="CLU_005533_1_4_1"/>
<dbReference type="AlphaFoldDB" id="A0A022VUX2"/>
<keyword evidence="3" id="KW-0949">S-adenosyl-L-methionine</keyword>
<dbReference type="Proteomes" id="UP000023758">
    <property type="component" value="Unassembled WGS sequence"/>
</dbReference>
<dbReference type="InterPro" id="IPR029063">
    <property type="entry name" value="SAM-dependent_MTases_sf"/>
</dbReference>
<dbReference type="EMBL" id="KK207894">
    <property type="protein sequence ID" value="EZF49851.1"/>
    <property type="molecule type" value="Genomic_DNA"/>
</dbReference>
<dbReference type="Pfam" id="PF08100">
    <property type="entry name" value="Dimerisation"/>
    <property type="match status" value="1"/>
</dbReference>
<feature type="domain" description="O-methyltransferase C-terminal" evidence="4">
    <location>
        <begin position="184"/>
        <end position="389"/>
    </location>
</feature>
<dbReference type="GO" id="GO:0032259">
    <property type="term" value="P:methylation"/>
    <property type="evidence" value="ECO:0007669"/>
    <property type="project" value="UniProtKB-KW"/>
</dbReference>
<dbReference type="InterPro" id="IPR016461">
    <property type="entry name" value="COMT-like"/>
</dbReference>
<dbReference type="PANTHER" id="PTHR43712">
    <property type="entry name" value="PUTATIVE (AFU_ORTHOLOGUE AFUA_4G14580)-RELATED"/>
    <property type="match status" value="1"/>
</dbReference>
<dbReference type="InterPro" id="IPR036390">
    <property type="entry name" value="WH_DNA-bd_sf"/>
</dbReference>
<dbReference type="PANTHER" id="PTHR43712:SF12">
    <property type="entry name" value="STERIGMATOCYSTIN 8-O-METHYLTRANSFERASE"/>
    <property type="match status" value="1"/>
</dbReference>
<evidence type="ECO:0000256" key="2">
    <source>
        <dbReference type="ARBA" id="ARBA00022679"/>
    </source>
</evidence>
<protein>
    <submittedName>
        <fullName evidence="6">Uncharacterized protein</fullName>
    </submittedName>
</protein>
<dbReference type="PROSITE" id="PS51683">
    <property type="entry name" value="SAM_OMT_II"/>
    <property type="match status" value="1"/>
</dbReference>
<dbReference type="InterPro" id="IPR001077">
    <property type="entry name" value="COMT_C"/>
</dbReference>
<dbReference type="Gene3D" id="3.40.50.150">
    <property type="entry name" value="Vaccinia Virus protein VP39"/>
    <property type="match status" value="1"/>
</dbReference>
<gene>
    <name evidence="6" type="ORF">H103_06567</name>
</gene>
<accession>A0A022VUX2</accession>
<sequence length="420" mass="46702">MNPVMPVPRLIQLATTIKDSVLKIQEILDTLGVLSPSFDENAPPLPVQIGEAQDIVLGATAELHDLLTEPTNMIHRSARSDRSACLQAISHFGIAELIPPNGQASFKEISDRTPLTEQMVSRIIRHATMMRIFCEPEPGIVKHTKASRILADPDARNWTRAGIEELSPAGAKFAKALEKWPASEEPNETGFSLAHNITGSIYDVLAENPDRAARFSSAMKMMTSRPAFDVSYGTDYYNWKSLGEAQVVDVGGARGHFAMALARRYSQLRVVVQDMAKVIESADAGDVAERVRFLAHNLFDPQPIRADVFFFRWILHNWPDVYCIRILKAQLPALKPGARLVIQEVFMPEPGSIAYWNERDIRSMDLEMAFTFNSRERTLADWEALFKTADPGFVLKGVVNPPGSAMGILEFVWEGRNGSA</sequence>
<reference evidence="6" key="1">
    <citation type="submission" date="2014-02" db="EMBL/GenBank/DDBJ databases">
        <title>The Genome Sequence of Trichophyton rubrum (morphotype fischeri) CBS 288.86.</title>
        <authorList>
            <consortium name="The Broad Institute Genomics Platform"/>
            <person name="Cuomo C.A."/>
            <person name="White T.C."/>
            <person name="Graser Y."/>
            <person name="Martinez-Rossi N."/>
            <person name="Heitman J."/>
            <person name="Young S.K."/>
            <person name="Zeng Q."/>
            <person name="Gargeya S."/>
            <person name="Abouelleil A."/>
            <person name="Alvarado L."/>
            <person name="Chapman S.B."/>
            <person name="Gainer-Dewar J."/>
            <person name="Goldberg J."/>
            <person name="Griggs A."/>
            <person name="Gujja S."/>
            <person name="Hansen M."/>
            <person name="Howarth C."/>
            <person name="Imamovic A."/>
            <person name="Larimer J."/>
            <person name="Martinez D."/>
            <person name="Murphy C."/>
            <person name="Pearson M.D."/>
            <person name="Persinoti G."/>
            <person name="Poon T."/>
            <person name="Priest M."/>
            <person name="Roberts A.D."/>
            <person name="Saif S."/>
            <person name="Shea T.D."/>
            <person name="Sykes S.N."/>
            <person name="Wortman J."/>
            <person name="Nusbaum C."/>
            <person name="Birren B."/>
        </authorList>
    </citation>
    <scope>NUCLEOTIDE SEQUENCE [LARGE SCALE GENOMIC DNA]</scope>
    <source>
        <strain evidence="6">CBS 288.86</strain>
    </source>
</reference>
<evidence type="ECO:0000256" key="1">
    <source>
        <dbReference type="ARBA" id="ARBA00022603"/>
    </source>
</evidence>
<evidence type="ECO:0000313" key="6">
    <source>
        <dbReference type="EMBL" id="EZF49851.1"/>
    </source>
</evidence>
<dbReference type="SUPFAM" id="SSF53335">
    <property type="entry name" value="S-adenosyl-L-methionine-dependent methyltransferases"/>
    <property type="match status" value="1"/>
</dbReference>
<feature type="domain" description="O-methyltransferase dimerisation" evidence="5">
    <location>
        <begin position="83"/>
        <end position="151"/>
    </location>
</feature>
<evidence type="ECO:0000259" key="5">
    <source>
        <dbReference type="Pfam" id="PF08100"/>
    </source>
</evidence>
<dbReference type="CDD" id="cd02440">
    <property type="entry name" value="AdoMet_MTases"/>
    <property type="match status" value="1"/>
</dbReference>
<dbReference type="SUPFAM" id="SSF46785">
    <property type="entry name" value="Winged helix' DNA-binding domain"/>
    <property type="match status" value="1"/>
</dbReference>
<dbReference type="InterPro" id="IPR036388">
    <property type="entry name" value="WH-like_DNA-bd_sf"/>
</dbReference>
<proteinExistence type="predicted"/>
<evidence type="ECO:0000256" key="3">
    <source>
        <dbReference type="ARBA" id="ARBA00022691"/>
    </source>
</evidence>
<organism evidence="6">
    <name type="scientific">Trichophyton rubrum CBS 288.86</name>
    <dbReference type="NCBI Taxonomy" id="1215330"/>
    <lineage>
        <taxon>Eukaryota</taxon>
        <taxon>Fungi</taxon>
        <taxon>Dikarya</taxon>
        <taxon>Ascomycota</taxon>
        <taxon>Pezizomycotina</taxon>
        <taxon>Eurotiomycetes</taxon>
        <taxon>Eurotiomycetidae</taxon>
        <taxon>Onygenales</taxon>
        <taxon>Arthrodermataceae</taxon>
        <taxon>Trichophyton</taxon>
    </lineage>
</organism>
<evidence type="ECO:0000259" key="4">
    <source>
        <dbReference type="Pfam" id="PF00891"/>
    </source>
</evidence>